<evidence type="ECO:0000313" key="11">
    <source>
        <dbReference type="Proteomes" id="UP000201907"/>
    </source>
</evidence>
<comment type="catalytic activity">
    <reaction evidence="7 8">
        <text>RNA(n) + a ribonucleoside 5'-triphosphate = RNA(n+1) + diphosphate</text>
        <dbReference type="Rhea" id="RHEA:21248"/>
        <dbReference type="Rhea" id="RHEA-COMP:14527"/>
        <dbReference type="Rhea" id="RHEA-COMP:17342"/>
        <dbReference type="ChEBI" id="CHEBI:33019"/>
        <dbReference type="ChEBI" id="CHEBI:61557"/>
        <dbReference type="ChEBI" id="CHEBI:140395"/>
        <dbReference type="EC" id="2.7.7.6"/>
    </reaction>
</comment>
<dbReference type="OrthoDB" id="309at10239"/>
<dbReference type="EMBL" id="KU310944">
    <property type="protein sequence ID" value="AMO43666.1"/>
    <property type="molecule type" value="Genomic_DNA"/>
</dbReference>
<dbReference type="Gene3D" id="1.10.287.280">
    <property type="match status" value="1"/>
</dbReference>
<dbReference type="PROSITE" id="PS00489">
    <property type="entry name" value="RNA_POL_PHAGE_2"/>
    <property type="match status" value="1"/>
</dbReference>
<keyword evidence="11" id="KW-1185">Reference proteome</keyword>
<dbReference type="InterPro" id="IPR037159">
    <property type="entry name" value="RNA_POL_N_sf"/>
</dbReference>
<dbReference type="PANTHER" id="PTHR10102:SF0">
    <property type="entry name" value="DNA-DIRECTED RNA POLYMERASE, MITOCHONDRIAL"/>
    <property type="match status" value="1"/>
</dbReference>
<dbReference type="PANTHER" id="PTHR10102">
    <property type="entry name" value="DNA-DIRECTED RNA POLYMERASE, MITOCHONDRIAL"/>
    <property type="match status" value="1"/>
</dbReference>
<organism evidence="10 11">
    <name type="scientific">Pseudomonas phage YMC11/06/C171_PPU_BP</name>
    <dbReference type="NCBI Taxonomy" id="1777063"/>
    <lineage>
        <taxon>Viruses</taxon>
        <taxon>Duplodnaviria</taxon>
        <taxon>Heunggongvirae</taxon>
        <taxon>Uroviricota</taxon>
        <taxon>Caudoviricetes</taxon>
        <taxon>Autographivirales</taxon>
        <taxon>Autoscriptoviridae</taxon>
        <taxon>Corkvirinae</taxon>
        <taxon>Kantovirus</taxon>
        <taxon>Kantovirus C171</taxon>
    </lineage>
</organism>
<dbReference type="InterPro" id="IPR046950">
    <property type="entry name" value="DNA-dir_Rpol_C_phage-type"/>
</dbReference>
<keyword evidence="5 8" id="KW-0548">Nucleotidyltransferase</keyword>
<dbReference type="SUPFAM" id="SSF56672">
    <property type="entry name" value="DNA/RNA polymerases"/>
    <property type="match status" value="1"/>
</dbReference>
<name>A0A127KP47_9CAUD</name>
<keyword evidence="6 8" id="KW-0804">Transcription</keyword>
<evidence type="ECO:0000256" key="4">
    <source>
        <dbReference type="ARBA" id="ARBA00022679"/>
    </source>
</evidence>
<comment type="function">
    <text evidence="8">DNA-dependent RNA polymerase catalyzes the transcription of DNA into RNA using the four ribonucleoside triphosphates as substrates.</text>
</comment>
<dbReference type="GO" id="GO:0006351">
    <property type="term" value="P:DNA-templated transcription"/>
    <property type="evidence" value="ECO:0007669"/>
    <property type="project" value="InterPro"/>
</dbReference>
<keyword evidence="4 8" id="KW-0808">Transferase</keyword>
<evidence type="ECO:0000256" key="3">
    <source>
        <dbReference type="ARBA" id="ARBA00022478"/>
    </source>
</evidence>
<dbReference type="InterPro" id="IPR002092">
    <property type="entry name" value="DNA-dir_Rpol_phage-type"/>
</dbReference>
<keyword evidence="3 8" id="KW-0240">DNA-directed RNA polymerase</keyword>
<evidence type="ECO:0000256" key="5">
    <source>
        <dbReference type="ARBA" id="ARBA00022695"/>
    </source>
</evidence>
<dbReference type="EC" id="2.7.7.6" evidence="2 8"/>
<dbReference type="PROSITE" id="PS00900">
    <property type="entry name" value="RNA_POL_PHAGE_1"/>
    <property type="match status" value="1"/>
</dbReference>
<dbReference type="GO" id="GO:0000428">
    <property type="term" value="C:DNA-directed RNA polymerase complex"/>
    <property type="evidence" value="ECO:0007669"/>
    <property type="project" value="UniProtKB-KW"/>
</dbReference>
<dbReference type="Gene3D" id="1.10.1320.10">
    <property type="entry name" value="DNA-directed RNA polymerase, N-terminal domain"/>
    <property type="match status" value="1"/>
</dbReference>
<sequence>MDLIQRQINIEQEYTAQGIALAIKKWETDIAEGRIADTGVGKRMVIRALAGVRSELDSICNAGTRGVGGRYRSLLRDIGLDIAAVIGLRAGLGLVTGQRARNGEPLVQDLLSEVGAHLEIEHMAVKLKAAAPAYLGRVLDSLQEARTRSSNHRRRTLQATADNVSVGSENVTWSTGEREGAAKLVLEALVNGGVLDMYHIPKSRGQSWVALKASDAIAAHVDRMGGAVRAFMLFPPMLVPPKPHTRDTLFSGASYLTEGMSINSASIRVRSRRADHRQWIKDNVSDTVLTAANVAASQPYCIDVETASILRDLFSQGVYNGIAGIPSRDPIQPPAYPLKENWDREDPALQEEHAAWKVLARQAYADELARKSHVVSFLQTLKYLKEYAGDTLYFPTYFDWRGRLYFRSRINPQGTDFVKAVIQFANKKPLGKRGLYWLKVHVATCYGFDKKLPDCRAVWVDEHMAQIKDAVARHIDSDFFREADSPWCFFVAAREMLRAIESGDPESFETGVPVAMDATCSGMQHLSAVLRDPVGGMFTNLLFNNGTEKEDIYAGVAAIAISRLQADRDNPEQAAYWLTHGVPRSMAKRPVMTYVYGGTLMSCGDYVLLDMQERGLEALPEYSMSKLAVYLGRHLRHGIELAVPSAASAMRFLRALAGMMPRDEPMRWVSPAGFPVIQHYAAEEVVRFDLQGLGVMVSMTRFDDNRLNRSKCVNGIAPNFVHSLDSGHLVRVLAAYKGSLVPIHDSFATHPSDVDDMHWVLRDEFVKMYEESDPMDALVQGVQQFREEVIEQPVRGTLDISKVRDSVFFMC</sequence>
<evidence type="ECO:0000259" key="9">
    <source>
        <dbReference type="Pfam" id="PF00940"/>
    </source>
</evidence>
<evidence type="ECO:0000313" key="10">
    <source>
        <dbReference type="EMBL" id="AMO43666.1"/>
    </source>
</evidence>
<feature type="domain" description="DNA-directed RNA polymerase C-terminal" evidence="9">
    <location>
        <begin position="428"/>
        <end position="783"/>
    </location>
</feature>
<dbReference type="GO" id="GO:0003899">
    <property type="term" value="F:DNA-directed RNA polymerase activity"/>
    <property type="evidence" value="ECO:0007669"/>
    <property type="project" value="UniProtKB-EC"/>
</dbReference>
<dbReference type="Gene3D" id="1.10.150.20">
    <property type="entry name" value="5' to 3' exonuclease, C-terminal subdomain"/>
    <property type="match status" value="1"/>
</dbReference>
<dbReference type="InterPro" id="IPR043502">
    <property type="entry name" value="DNA/RNA_pol_sf"/>
</dbReference>
<evidence type="ECO:0000256" key="6">
    <source>
        <dbReference type="ARBA" id="ARBA00023163"/>
    </source>
</evidence>
<evidence type="ECO:0000256" key="2">
    <source>
        <dbReference type="ARBA" id="ARBA00012418"/>
    </source>
</evidence>
<reference evidence="10 11" key="1">
    <citation type="submission" date="2015-12" db="EMBL/GenBank/DDBJ databases">
        <title>Complete Genome Sequence of the Pseudomonas putida phage YMC11/06/C171_PPU_BP.</title>
        <authorList>
            <person name="Jeon J."/>
            <person name="Yong D."/>
            <person name="Lee K."/>
        </authorList>
    </citation>
    <scope>NUCLEOTIDE SEQUENCE [LARGE SCALE GENOMIC DNA]</scope>
</reference>
<gene>
    <name evidence="10" type="ORF">C171_00420</name>
</gene>
<comment type="similarity">
    <text evidence="1 8">Belongs to the phage and mitochondrial RNA polymerase family.</text>
</comment>
<evidence type="ECO:0000256" key="1">
    <source>
        <dbReference type="ARBA" id="ARBA00009493"/>
    </source>
</evidence>
<proteinExistence type="inferred from homology"/>
<evidence type="ECO:0000256" key="7">
    <source>
        <dbReference type="ARBA" id="ARBA00048552"/>
    </source>
</evidence>
<dbReference type="GO" id="GO:0003677">
    <property type="term" value="F:DNA binding"/>
    <property type="evidence" value="ECO:0007669"/>
    <property type="project" value="InterPro"/>
</dbReference>
<protein>
    <recommendedName>
        <fullName evidence="2 8">DNA-directed RNA polymerase</fullName>
        <ecNumber evidence="2 8">2.7.7.6</ecNumber>
    </recommendedName>
</protein>
<dbReference type="KEGG" id="vg:28802017"/>
<dbReference type="RefSeq" id="YP_009275060.1">
    <property type="nucleotide sequence ID" value="NC_030923.1"/>
</dbReference>
<evidence type="ECO:0000256" key="8">
    <source>
        <dbReference type="RuleBase" id="RU003805"/>
    </source>
</evidence>
<dbReference type="Proteomes" id="UP000201907">
    <property type="component" value="Segment"/>
</dbReference>
<accession>A0A127KP47</accession>
<dbReference type="Pfam" id="PF00940">
    <property type="entry name" value="RNA_pol"/>
    <property type="match status" value="1"/>
</dbReference>
<dbReference type="GeneID" id="28802017"/>